<comment type="caution">
    <text evidence="7">The sequence shown here is derived from an EMBL/GenBank/DDBJ whole genome shotgun (WGS) entry which is preliminary data.</text>
</comment>
<dbReference type="Pfam" id="PF00076">
    <property type="entry name" value="RRM_1"/>
    <property type="match status" value="1"/>
</dbReference>
<keyword evidence="3" id="KW-0539">Nucleus</keyword>
<feature type="region of interest" description="Disordered" evidence="5">
    <location>
        <begin position="164"/>
        <end position="184"/>
    </location>
</feature>
<comment type="subcellular location">
    <subcellularLocation>
        <location evidence="1">Nucleus</location>
    </subcellularLocation>
</comment>
<dbReference type="GO" id="GO:0003723">
    <property type="term" value="F:RNA binding"/>
    <property type="evidence" value="ECO:0007669"/>
    <property type="project" value="UniProtKB-UniRule"/>
</dbReference>
<evidence type="ECO:0000256" key="3">
    <source>
        <dbReference type="ARBA" id="ARBA00023242"/>
    </source>
</evidence>
<evidence type="ECO:0000256" key="2">
    <source>
        <dbReference type="ARBA" id="ARBA00022884"/>
    </source>
</evidence>
<dbReference type="InterPro" id="IPR035979">
    <property type="entry name" value="RBD_domain_sf"/>
</dbReference>
<name>A0A835IPA2_9MAGN</name>
<dbReference type="PANTHER" id="PTHR10501">
    <property type="entry name" value="U1 SMALL NUCLEAR RIBONUCLEOPROTEIN A/U2 SMALL NUCLEAR RIBONUCLEOPROTEIN B"/>
    <property type="match status" value="1"/>
</dbReference>
<evidence type="ECO:0000256" key="5">
    <source>
        <dbReference type="SAM" id="MobiDB-lite"/>
    </source>
</evidence>
<evidence type="ECO:0000256" key="4">
    <source>
        <dbReference type="PROSITE-ProRule" id="PRU00176"/>
    </source>
</evidence>
<dbReference type="PROSITE" id="PS50102">
    <property type="entry name" value="RRM"/>
    <property type="match status" value="1"/>
</dbReference>
<dbReference type="GO" id="GO:0005634">
    <property type="term" value="C:nucleus"/>
    <property type="evidence" value="ECO:0007669"/>
    <property type="project" value="UniProtKB-SubCell"/>
</dbReference>
<dbReference type="Proteomes" id="UP000631114">
    <property type="component" value="Unassembled WGS sequence"/>
</dbReference>
<accession>A0A835IPA2</accession>
<feature type="compositionally biased region" description="Basic and acidic residues" evidence="5">
    <location>
        <begin position="171"/>
        <end position="184"/>
    </location>
</feature>
<dbReference type="EMBL" id="JADFTS010000002">
    <property type="protein sequence ID" value="KAF9621616.1"/>
    <property type="molecule type" value="Genomic_DNA"/>
</dbReference>
<reference evidence="7 8" key="1">
    <citation type="submission" date="2020-10" db="EMBL/GenBank/DDBJ databases">
        <title>The Coptis chinensis genome and diversification of protoberbering-type alkaloids.</title>
        <authorList>
            <person name="Wang B."/>
            <person name="Shu S."/>
            <person name="Song C."/>
            <person name="Liu Y."/>
        </authorList>
    </citation>
    <scope>NUCLEOTIDE SEQUENCE [LARGE SCALE GENOMIC DNA]</scope>
    <source>
        <strain evidence="7">HL-2020</strain>
        <tissue evidence="7">Leaf</tissue>
    </source>
</reference>
<proteinExistence type="predicted"/>
<keyword evidence="2 4" id="KW-0694">RNA-binding</keyword>
<feature type="compositionally biased region" description="Pro residues" evidence="5">
    <location>
        <begin position="14"/>
        <end position="42"/>
    </location>
</feature>
<dbReference type="AlphaFoldDB" id="A0A835IPA2"/>
<dbReference type="SMART" id="SM00360">
    <property type="entry name" value="RRM"/>
    <property type="match status" value="2"/>
</dbReference>
<evidence type="ECO:0000313" key="7">
    <source>
        <dbReference type="EMBL" id="KAF9621616.1"/>
    </source>
</evidence>
<evidence type="ECO:0000313" key="8">
    <source>
        <dbReference type="Proteomes" id="UP000631114"/>
    </source>
</evidence>
<dbReference type="SUPFAM" id="SSF54928">
    <property type="entry name" value="RNA-binding domain, RBD"/>
    <property type="match status" value="1"/>
</dbReference>
<keyword evidence="8" id="KW-1185">Reference proteome</keyword>
<dbReference type="InterPro" id="IPR000504">
    <property type="entry name" value="RRM_dom"/>
</dbReference>
<feature type="region of interest" description="Disordered" evidence="5">
    <location>
        <begin position="12"/>
        <end position="69"/>
    </location>
</feature>
<evidence type="ECO:0000256" key="1">
    <source>
        <dbReference type="ARBA" id="ARBA00004123"/>
    </source>
</evidence>
<dbReference type="OrthoDB" id="431169at2759"/>
<organism evidence="7 8">
    <name type="scientific">Coptis chinensis</name>
    <dbReference type="NCBI Taxonomy" id="261450"/>
    <lineage>
        <taxon>Eukaryota</taxon>
        <taxon>Viridiplantae</taxon>
        <taxon>Streptophyta</taxon>
        <taxon>Embryophyta</taxon>
        <taxon>Tracheophyta</taxon>
        <taxon>Spermatophyta</taxon>
        <taxon>Magnoliopsida</taxon>
        <taxon>Ranunculales</taxon>
        <taxon>Ranunculaceae</taxon>
        <taxon>Coptidoideae</taxon>
        <taxon>Coptis</taxon>
    </lineage>
</organism>
<dbReference type="Gene3D" id="3.30.70.330">
    <property type="match status" value="2"/>
</dbReference>
<gene>
    <name evidence="7" type="ORF">IFM89_024562</name>
</gene>
<dbReference type="FunFam" id="3.30.70.330:FF:000037">
    <property type="entry name" value="RNA-binding protein with multiple splicing 2"/>
    <property type="match status" value="1"/>
</dbReference>
<evidence type="ECO:0000259" key="6">
    <source>
        <dbReference type="PROSITE" id="PS50102"/>
    </source>
</evidence>
<protein>
    <recommendedName>
        <fullName evidence="6">RRM domain-containing protein</fullName>
    </recommendedName>
</protein>
<sequence>MDEMAGYYCHNPYYPQPPPPPPPPPPQQLYAAPPPPPPPPPSYHHHHQYHPPPLQYAANSSYPQNAPIPSHHNQYYGDQFYDDLRTLFVAGLPEDVETREIYNLFREFPGYESSKLRRATEHNKPYGFAVFLDQPSAVAAMQALNGLVFDLEKKSTLYISLAKSNSKSKRSRTDDGASGSSDKKFRGSAAYSNFHDTGVGSNIHMPGMGNSAYNMIGYSSTQSHGYDSGVAEGAESRRMKSSTPYIPQNSTPCPTLFVANLGPTCAEQELIEVFSRCTGFLKLKMQNKNGAPVAFVDFQVYLKNVVLNVQDIACSTAALNSVQDMILYTSNGEGMRLEYPLVPLCTSLFGVF</sequence>
<feature type="domain" description="RRM" evidence="6">
    <location>
        <begin position="85"/>
        <end position="164"/>
    </location>
</feature>
<dbReference type="InterPro" id="IPR012677">
    <property type="entry name" value="Nucleotide-bd_a/b_plait_sf"/>
</dbReference>